<organism evidence="2 3">
    <name type="scientific">Aplosporella prunicola CBS 121167</name>
    <dbReference type="NCBI Taxonomy" id="1176127"/>
    <lineage>
        <taxon>Eukaryota</taxon>
        <taxon>Fungi</taxon>
        <taxon>Dikarya</taxon>
        <taxon>Ascomycota</taxon>
        <taxon>Pezizomycotina</taxon>
        <taxon>Dothideomycetes</taxon>
        <taxon>Dothideomycetes incertae sedis</taxon>
        <taxon>Botryosphaeriales</taxon>
        <taxon>Aplosporellaceae</taxon>
        <taxon>Aplosporella</taxon>
    </lineage>
</organism>
<keyword evidence="1" id="KW-0812">Transmembrane</keyword>
<feature type="transmembrane region" description="Helical" evidence="1">
    <location>
        <begin position="37"/>
        <end position="58"/>
    </location>
</feature>
<evidence type="ECO:0000313" key="2">
    <source>
        <dbReference type="EMBL" id="KAF2139381.1"/>
    </source>
</evidence>
<name>A0A6A6BA52_9PEZI</name>
<dbReference type="EMBL" id="ML995493">
    <property type="protein sequence ID" value="KAF2139381.1"/>
    <property type="molecule type" value="Genomic_DNA"/>
</dbReference>
<dbReference type="Proteomes" id="UP000799438">
    <property type="component" value="Unassembled WGS sequence"/>
</dbReference>
<dbReference type="AlphaFoldDB" id="A0A6A6BA52"/>
<sequence length="85" mass="9749">MRALACSALPSFSCFCFFFIIFLFFFSALVLPPPYFYLYPFLLILLVGTPARAARIYISDRLAFRSRKTNTHAHGRELGWACDVT</sequence>
<keyword evidence="1" id="KW-0472">Membrane</keyword>
<keyword evidence="1" id="KW-1133">Transmembrane helix</keyword>
<proteinExistence type="predicted"/>
<keyword evidence="3" id="KW-1185">Reference proteome</keyword>
<feature type="transmembrane region" description="Helical" evidence="1">
    <location>
        <begin position="12"/>
        <end position="31"/>
    </location>
</feature>
<reference evidence="2" key="1">
    <citation type="journal article" date="2020" name="Stud. Mycol.">
        <title>101 Dothideomycetes genomes: a test case for predicting lifestyles and emergence of pathogens.</title>
        <authorList>
            <person name="Haridas S."/>
            <person name="Albert R."/>
            <person name="Binder M."/>
            <person name="Bloem J."/>
            <person name="Labutti K."/>
            <person name="Salamov A."/>
            <person name="Andreopoulos B."/>
            <person name="Baker S."/>
            <person name="Barry K."/>
            <person name="Bills G."/>
            <person name="Bluhm B."/>
            <person name="Cannon C."/>
            <person name="Castanera R."/>
            <person name="Culley D."/>
            <person name="Daum C."/>
            <person name="Ezra D."/>
            <person name="Gonzalez J."/>
            <person name="Henrissat B."/>
            <person name="Kuo A."/>
            <person name="Liang C."/>
            <person name="Lipzen A."/>
            <person name="Lutzoni F."/>
            <person name="Magnuson J."/>
            <person name="Mondo S."/>
            <person name="Nolan M."/>
            <person name="Ohm R."/>
            <person name="Pangilinan J."/>
            <person name="Park H.-J."/>
            <person name="Ramirez L."/>
            <person name="Alfaro M."/>
            <person name="Sun H."/>
            <person name="Tritt A."/>
            <person name="Yoshinaga Y."/>
            <person name="Zwiers L.-H."/>
            <person name="Turgeon B."/>
            <person name="Goodwin S."/>
            <person name="Spatafora J."/>
            <person name="Crous P."/>
            <person name="Grigoriev I."/>
        </authorList>
    </citation>
    <scope>NUCLEOTIDE SEQUENCE</scope>
    <source>
        <strain evidence="2">CBS 121167</strain>
    </source>
</reference>
<evidence type="ECO:0000313" key="3">
    <source>
        <dbReference type="Proteomes" id="UP000799438"/>
    </source>
</evidence>
<dbReference type="GeneID" id="54304615"/>
<evidence type="ECO:0000256" key="1">
    <source>
        <dbReference type="SAM" id="Phobius"/>
    </source>
</evidence>
<protein>
    <submittedName>
        <fullName evidence="2">Uncharacterized protein</fullName>
    </submittedName>
</protein>
<dbReference type="RefSeq" id="XP_033395094.1">
    <property type="nucleotide sequence ID" value="XM_033547108.1"/>
</dbReference>
<accession>A0A6A6BA52</accession>
<gene>
    <name evidence="2" type="ORF">K452DRAFT_76271</name>
</gene>